<dbReference type="PANTHER" id="PTHR12411">
    <property type="entry name" value="CYSTEINE PROTEASE FAMILY C1-RELATED"/>
    <property type="match status" value="1"/>
</dbReference>
<dbReference type="GO" id="GO:0008234">
    <property type="term" value="F:cysteine-type peptidase activity"/>
    <property type="evidence" value="ECO:0007669"/>
    <property type="project" value="UniProtKB-KW"/>
</dbReference>
<dbReference type="Pfam" id="PF00112">
    <property type="entry name" value="Peptidase_C1"/>
    <property type="match status" value="1"/>
</dbReference>
<dbReference type="CDD" id="cd02620">
    <property type="entry name" value="Peptidase_C1A_CathepsinB"/>
    <property type="match status" value="1"/>
</dbReference>
<protein>
    <submittedName>
        <fullName evidence="6">Cathepsin B</fullName>
    </submittedName>
</protein>
<organism evidence="6 7">
    <name type="scientific">Papilio machaon</name>
    <name type="common">Old World swallowtail butterfly</name>
    <dbReference type="NCBI Taxonomy" id="76193"/>
    <lineage>
        <taxon>Eukaryota</taxon>
        <taxon>Metazoa</taxon>
        <taxon>Ecdysozoa</taxon>
        <taxon>Arthropoda</taxon>
        <taxon>Hexapoda</taxon>
        <taxon>Insecta</taxon>
        <taxon>Pterygota</taxon>
        <taxon>Neoptera</taxon>
        <taxon>Endopterygota</taxon>
        <taxon>Lepidoptera</taxon>
        <taxon>Glossata</taxon>
        <taxon>Ditrysia</taxon>
        <taxon>Papilionoidea</taxon>
        <taxon>Papilionidae</taxon>
        <taxon>Papilioninae</taxon>
        <taxon>Papilio</taxon>
    </lineage>
</organism>
<dbReference type="Proteomes" id="UP000053240">
    <property type="component" value="Unassembled WGS sequence"/>
</dbReference>
<dbReference type="EMBL" id="KQ460930">
    <property type="protein sequence ID" value="KPJ10711.1"/>
    <property type="molecule type" value="Genomic_DNA"/>
</dbReference>
<dbReference type="InterPro" id="IPR038765">
    <property type="entry name" value="Papain-like_cys_pep_sf"/>
</dbReference>
<keyword evidence="7" id="KW-1185">Reference proteome</keyword>
<keyword evidence="4" id="KW-0788">Thiol protease</keyword>
<dbReference type="InterPro" id="IPR000169">
    <property type="entry name" value="Pept_cys_AS"/>
</dbReference>
<evidence type="ECO:0000313" key="6">
    <source>
        <dbReference type="EMBL" id="KPJ10711.1"/>
    </source>
</evidence>
<reference evidence="6 7" key="1">
    <citation type="journal article" date="2015" name="Nat. Commun.">
        <title>Outbred genome sequencing and CRISPR/Cas9 gene editing in butterflies.</title>
        <authorList>
            <person name="Li X."/>
            <person name="Fan D."/>
            <person name="Zhang W."/>
            <person name="Liu G."/>
            <person name="Zhang L."/>
            <person name="Zhao L."/>
            <person name="Fang X."/>
            <person name="Chen L."/>
            <person name="Dong Y."/>
            <person name="Chen Y."/>
            <person name="Ding Y."/>
            <person name="Zhao R."/>
            <person name="Feng M."/>
            <person name="Zhu Y."/>
            <person name="Feng Y."/>
            <person name="Jiang X."/>
            <person name="Zhu D."/>
            <person name="Xiang H."/>
            <person name="Feng X."/>
            <person name="Li S."/>
            <person name="Wang J."/>
            <person name="Zhang G."/>
            <person name="Kronforst M.R."/>
            <person name="Wang W."/>
        </authorList>
    </citation>
    <scope>NUCLEOTIDE SEQUENCE [LARGE SCALE GENOMIC DNA]</scope>
    <source>
        <strain evidence="6">Ya'a_city_454_Pm</strain>
        <tissue evidence="6">Whole body</tissue>
    </source>
</reference>
<name>A0A194R4C9_PAPMA</name>
<evidence type="ECO:0000256" key="3">
    <source>
        <dbReference type="ARBA" id="ARBA00022801"/>
    </source>
</evidence>
<dbReference type="SMART" id="SM00645">
    <property type="entry name" value="Pept_C1"/>
    <property type="match status" value="1"/>
</dbReference>
<dbReference type="STRING" id="76193.A0A194R4C9"/>
<keyword evidence="3" id="KW-0378">Hydrolase</keyword>
<dbReference type="AlphaFoldDB" id="A0A194R4C9"/>
<keyword evidence="2" id="KW-0645">Protease</keyword>
<feature type="domain" description="Peptidase C1A papain C-terminal" evidence="5">
    <location>
        <begin position="3"/>
        <end position="227"/>
    </location>
</feature>
<dbReference type="PRINTS" id="PR00705">
    <property type="entry name" value="PAPAIN"/>
</dbReference>
<accession>A0A194R4C9</accession>
<proteinExistence type="inferred from homology"/>
<evidence type="ECO:0000259" key="5">
    <source>
        <dbReference type="SMART" id="SM00645"/>
    </source>
</evidence>
<evidence type="ECO:0000313" key="7">
    <source>
        <dbReference type="Proteomes" id="UP000053240"/>
    </source>
</evidence>
<evidence type="ECO:0000256" key="2">
    <source>
        <dbReference type="ARBA" id="ARBA00022670"/>
    </source>
</evidence>
<dbReference type="GO" id="GO:0006508">
    <property type="term" value="P:proteolysis"/>
    <property type="evidence" value="ECO:0007669"/>
    <property type="project" value="UniProtKB-KW"/>
</dbReference>
<evidence type="ECO:0000256" key="4">
    <source>
        <dbReference type="ARBA" id="ARBA00022807"/>
    </source>
</evidence>
<dbReference type="InterPro" id="IPR013128">
    <property type="entry name" value="Peptidase_C1A"/>
</dbReference>
<dbReference type="PROSITE" id="PS00639">
    <property type="entry name" value="THIOL_PROTEASE_HIS"/>
    <property type="match status" value="1"/>
</dbReference>
<dbReference type="InterPro" id="IPR000668">
    <property type="entry name" value="Peptidase_C1A_C"/>
</dbReference>
<dbReference type="InParanoid" id="A0A194R4C9"/>
<evidence type="ECO:0000256" key="1">
    <source>
        <dbReference type="ARBA" id="ARBA00008455"/>
    </source>
</evidence>
<sequence length="231" mass="26070">MTLPETFDAREKWSNCPSIRKIYNQKCCGSCWMFGTATTATDRNCIHANTNKDLSEQDLSCCSDCYEGELCSGGHPDKAFDFWINNGLVSYNCQPYNDFALENHEYCSQNCLNGADYNQDKNYGGRVYSVPSDENQIKAELVTNGPIEAVFVVYSDIEDYTHGVYIHSYGERKGLHSVRVIGYGEEDGTKYWLVANSWGTRKGLNGIYKMKQFQPEIGLEDNLLAAMPKGF</sequence>
<dbReference type="InterPro" id="IPR025660">
    <property type="entry name" value="Pept_his_AS"/>
</dbReference>
<comment type="similarity">
    <text evidence="1">Belongs to the peptidase C1 family.</text>
</comment>
<dbReference type="Gene3D" id="3.90.70.10">
    <property type="entry name" value="Cysteine proteinases"/>
    <property type="match status" value="1"/>
</dbReference>
<dbReference type="SUPFAM" id="SSF54001">
    <property type="entry name" value="Cysteine proteinases"/>
    <property type="match status" value="1"/>
</dbReference>
<gene>
    <name evidence="6" type="ORF">RR48_07717</name>
</gene>
<dbReference type="PROSITE" id="PS00139">
    <property type="entry name" value="THIOL_PROTEASE_CYS"/>
    <property type="match status" value="1"/>
</dbReference>